<evidence type="ECO:0000313" key="10">
    <source>
        <dbReference type="EMBL" id="RLE49623.1"/>
    </source>
</evidence>
<proteinExistence type="inferred from homology"/>
<accession>A0A497EQK5</accession>
<evidence type="ECO:0000256" key="1">
    <source>
        <dbReference type="ARBA" id="ARBA00004651"/>
    </source>
</evidence>
<keyword evidence="2" id="KW-0813">Transport</keyword>
<evidence type="ECO:0000256" key="9">
    <source>
        <dbReference type="SAM" id="Phobius"/>
    </source>
</evidence>
<evidence type="ECO:0000313" key="11">
    <source>
        <dbReference type="Proteomes" id="UP000281962"/>
    </source>
</evidence>
<dbReference type="Pfam" id="PF02653">
    <property type="entry name" value="BPD_transp_2"/>
    <property type="match status" value="1"/>
</dbReference>
<gene>
    <name evidence="10" type="ORF">DRJ21_02270</name>
</gene>
<feature type="transmembrane region" description="Helical" evidence="9">
    <location>
        <begin position="62"/>
        <end position="82"/>
    </location>
</feature>
<evidence type="ECO:0008006" key="12">
    <source>
        <dbReference type="Google" id="ProtNLM"/>
    </source>
</evidence>
<evidence type="ECO:0000256" key="2">
    <source>
        <dbReference type="ARBA" id="ARBA00022448"/>
    </source>
</evidence>
<keyword evidence="6 9" id="KW-1133">Transmembrane helix</keyword>
<evidence type="ECO:0000256" key="5">
    <source>
        <dbReference type="ARBA" id="ARBA00022970"/>
    </source>
</evidence>
<dbReference type="EMBL" id="QMQY01000093">
    <property type="protein sequence ID" value="RLE49623.1"/>
    <property type="molecule type" value="Genomic_DNA"/>
</dbReference>
<feature type="transmembrane region" description="Helical" evidence="9">
    <location>
        <begin position="144"/>
        <end position="168"/>
    </location>
</feature>
<dbReference type="PANTHER" id="PTHR11795">
    <property type="entry name" value="BRANCHED-CHAIN AMINO ACID TRANSPORT SYSTEM PERMEASE PROTEIN LIVH"/>
    <property type="match status" value="1"/>
</dbReference>
<dbReference type="InterPro" id="IPR052157">
    <property type="entry name" value="BCAA_transport_permease"/>
</dbReference>
<keyword evidence="3" id="KW-1003">Cell membrane</keyword>
<dbReference type="GO" id="GO:0006865">
    <property type="term" value="P:amino acid transport"/>
    <property type="evidence" value="ECO:0007669"/>
    <property type="project" value="UniProtKB-KW"/>
</dbReference>
<name>A0A497EQK5_9CREN</name>
<organism evidence="10 11">
    <name type="scientific">Thermoproteota archaeon</name>
    <dbReference type="NCBI Taxonomy" id="2056631"/>
    <lineage>
        <taxon>Archaea</taxon>
        <taxon>Thermoproteota</taxon>
    </lineage>
</organism>
<keyword evidence="5" id="KW-0029">Amino-acid transport</keyword>
<evidence type="ECO:0000256" key="3">
    <source>
        <dbReference type="ARBA" id="ARBA00022475"/>
    </source>
</evidence>
<sequence>MKELIIAINLIINGFLIGNLYALASLGLTLLFGIMGVINVAHLDVMVLCSYVMYWLTVLYGFNPFIAFIITVPLAFVIGLAMEKILVEPLYARARGHKEFVRMTLPLFFGIAMVIRHSMTHFWTGDYRAITTWLTGKCIELGELKIPILRILCFVVSSIAVLSLYAFLWKTKTGKEIRALSQNINAAKLCGIKVERIRLISFAIGSATAGIAAYLFALIYIFYPAAAVEWVPLAFCIMVTGGLGCVEGTLLVGIIFGILDAFIGYIHSLALSRLIIFLVMLIVLLFRPAGILGRGITS</sequence>
<dbReference type="GO" id="GO:0022857">
    <property type="term" value="F:transmembrane transporter activity"/>
    <property type="evidence" value="ECO:0007669"/>
    <property type="project" value="InterPro"/>
</dbReference>
<comment type="subcellular location">
    <subcellularLocation>
        <location evidence="1">Cell membrane</location>
        <topology evidence="1">Multi-pass membrane protein</topology>
    </subcellularLocation>
</comment>
<dbReference type="CDD" id="cd06582">
    <property type="entry name" value="TM_PBP1_LivH_like"/>
    <property type="match status" value="1"/>
</dbReference>
<evidence type="ECO:0000256" key="6">
    <source>
        <dbReference type="ARBA" id="ARBA00022989"/>
    </source>
</evidence>
<feature type="transmembrane region" description="Helical" evidence="9">
    <location>
        <begin position="199"/>
        <end position="223"/>
    </location>
</feature>
<dbReference type="AlphaFoldDB" id="A0A497EQK5"/>
<comment type="caution">
    <text evidence="10">The sequence shown here is derived from an EMBL/GenBank/DDBJ whole genome shotgun (WGS) entry which is preliminary data.</text>
</comment>
<dbReference type="GO" id="GO:0005886">
    <property type="term" value="C:plasma membrane"/>
    <property type="evidence" value="ECO:0007669"/>
    <property type="project" value="UniProtKB-SubCell"/>
</dbReference>
<dbReference type="Proteomes" id="UP000281962">
    <property type="component" value="Unassembled WGS sequence"/>
</dbReference>
<keyword evidence="4 9" id="KW-0812">Transmembrane</keyword>
<protein>
    <recommendedName>
        <fullName evidence="12">Branched-chain amino acid ABC transporter permease</fullName>
    </recommendedName>
</protein>
<feature type="transmembrane region" description="Helical" evidence="9">
    <location>
        <begin position="103"/>
        <end position="124"/>
    </location>
</feature>
<feature type="transmembrane region" description="Helical" evidence="9">
    <location>
        <begin position="274"/>
        <end position="296"/>
    </location>
</feature>
<keyword evidence="7 9" id="KW-0472">Membrane</keyword>
<reference evidence="10 11" key="1">
    <citation type="submission" date="2018-06" db="EMBL/GenBank/DDBJ databases">
        <title>Extensive metabolic versatility and redundancy in microbially diverse, dynamic hydrothermal sediments.</title>
        <authorList>
            <person name="Dombrowski N."/>
            <person name="Teske A."/>
            <person name="Baker B.J."/>
        </authorList>
    </citation>
    <scope>NUCLEOTIDE SEQUENCE [LARGE SCALE GENOMIC DNA]</scope>
    <source>
        <strain evidence="10">B30_G17</strain>
    </source>
</reference>
<evidence type="ECO:0000256" key="8">
    <source>
        <dbReference type="ARBA" id="ARBA00037998"/>
    </source>
</evidence>
<feature type="transmembrane region" description="Helical" evidence="9">
    <location>
        <begin position="229"/>
        <end position="262"/>
    </location>
</feature>
<evidence type="ECO:0000256" key="4">
    <source>
        <dbReference type="ARBA" id="ARBA00022692"/>
    </source>
</evidence>
<evidence type="ECO:0000256" key="7">
    <source>
        <dbReference type="ARBA" id="ARBA00023136"/>
    </source>
</evidence>
<feature type="transmembrane region" description="Helical" evidence="9">
    <location>
        <begin position="30"/>
        <end position="56"/>
    </location>
</feature>
<dbReference type="InterPro" id="IPR001851">
    <property type="entry name" value="ABC_transp_permease"/>
</dbReference>
<dbReference type="PANTHER" id="PTHR11795:SF445">
    <property type="entry name" value="AMINO ACID ABC TRANSPORTER PERMEASE PROTEIN"/>
    <property type="match status" value="1"/>
</dbReference>
<comment type="similarity">
    <text evidence="8">Belongs to the binding-protein-dependent transport system permease family. LivHM subfamily.</text>
</comment>